<dbReference type="EMBL" id="CABPRJ010000486">
    <property type="protein sequence ID" value="VVC28966.1"/>
    <property type="molecule type" value="Genomic_DNA"/>
</dbReference>
<keyword evidence="2 5" id="KW-0812">Transmembrane</keyword>
<gene>
    <name evidence="8" type="ORF">CINCED_3A004139</name>
</gene>
<evidence type="ECO:0000256" key="2">
    <source>
        <dbReference type="ARBA" id="ARBA00022692"/>
    </source>
</evidence>
<dbReference type="PANTHER" id="PTHR19139:SF268">
    <property type="entry name" value="NEUROGENIC PROTEIN BIG BRAIN"/>
    <property type="match status" value="1"/>
</dbReference>
<evidence type="ECO:0000256" key="3">
    <source>
        <dbReference type="ARBA" id="ARBA00022989"/>
    </source>
</evidence>
<dbReference type="Pfam" id="PF00230">
    <property type="entry name" value="MIP"/>
    <property type="match status" value="1"/>
</dbReference>
<sequence length="471" mass="52364">MKRKDDGADLDHHLNMMLEAIERLERNRCPGSRRWRPDARPPLMPMQAELRTLELWRSVMAECLATFLYVAVVCGAATSDASPVLGAAAASGFTMLALTVCLQNVSGGHINPALSTAMLITRRISPVRAVMFIAAQCGGAVGGAAIIYSVSARNYFTSLYDLPNTSTTPWQRFSLGLLLMFFIVFTYYVTNNTFHKWTGTSATAIGAVYFACGLVAMPFINPACAFGPALVMNHWDNHWVYWFGPGAGGIIAGVVYDLIFNAQKRKASLDDLQDDENLCQIQVPHKIIRPALSPPTLTADLDLPEPLYEGSRSLYTRSPVLTRANLSRSQSLYHSKSTHNLPPRDYLPRPGPLLPAQSLYPMTTTAGTTVCNADRADRPDRQNQQNQQRQYEPPYGTRNTPAVNASGHHNGVYSKTTRSETYRQSPKDPSDDLYGIYNNSQNKSQNHHGNHTRSEYVYRWTPPNSVMHEYT</sequence>
<keyword evidence="9" id="KW-1185">Reference proteome</keyword>
<feature type="compositionally biased region" description="Basic and acidic residues" evidence="6">
    <location>
        <begin position="417"/>
        <end position="430"/>
    </location>
</feature>
<dbReference type="GO" id="GO:0015250">
    <property type="term" value="F:water channel activity"/>
    <property type="evidence" value="ECO:0007669"/>
    <property type="project" value="TreeGrafter"/>
</dbReference>
<feature type="transmembrane region" description="Helical" evidence="7">
    <location>
        <begin position="59"/>
        <end position="78"/>
    </location>
</feature>
<reference evidence="8 9" key="1">
    <citation type="submission" date="2019-08" db="EMBL/GenBank/DDBJ databases">
        <authorList>
            <person name="Alioto T."/>
            <person name="Alioto T."/>
            <person name="Gomez Garrido J."/>
        </authorList>
    </citation>
    <scope>NUCLEOTIDE SEQUENCE [LARGE SCALE GENOMIC DNA]</scope>
</reference>
<proteinExistence type="inferred from homology"/>
<dbReference type="SUPFAM" id="SSF81338">
    <property type="entry name" value="Aquaporin-like"/>
    <property type="match status" value="1"/>
</dbReference>
<dbReference type="InterPro" id="IPR000425">
    <property type="entry name" value="MIP"/>
</dbReference>
<evidence type="ECO:0000256" key="7">
    <source>
        <dbReference type="SAM" id="Phobius"/>
    </source>
</evidence>
<comment type="similarity">
    <text evidence="5">Belongs to the MIP/aquaporin (TC 1.A.8) family.</text>
</comment>
<protein>
    <submittedName>
        <fullName evidence="8">Aquaporin-like,Major intrinsic protein</fullName>
    </submittedName>
</protein>
<feature type="region of interest" description="Disordered" evidence="6">
    <location>
        <begin position="327"/>
        <end position="359"/>
    </location>
</feature>
<dbReference type="Gene3D" id="1.20.1080.10">
    <property type="entry name" value="Glycerol uptake facilitator protein"/>
    <property type="match status" value="1"/>
</dbReference>
<dbReference type="InterPro" id="IPR023271">
    <property type="entry name" value="Aquaporin-like"/>
</dbReference>
<feature type="transmembrane region" description="Helical" evidence="7">
    <location>
        <begin position="240"/>
        <end position="259"/>
    </location>
</feature>
<evidence type="ECO:0000256" key="1">
    <source>
        <dbReference type="ARBA" id="ARBA00004141"/>
    </source>
</evidence>
<keyword evidence="5" id="KW-0813">Transport</keyword>
<dbReference type="Proteomes" id="UP000325440">
    <property type="component" value="Unassembled WGS sequence"/>
</dbReference>
<dbReference type="PANTHER" id="PTHR19139">
    <property type="entry name" value="AQUAPORIN TRANSPORTER"/>
    <property type="match status" value="1"/>
</dbReference>
<comment type="subcellular location">
    <subcellularLocation>
        <location evidence="1">Membrane</location>
        <topology evidence="1">Multi-pass membrane protein</topology>
    </subcellularLocation>
</comment>
<dbReference type="OrthoDB" id="3222at2759"/>
<organism evidence="8 9">
    <name type="scientific">Cinara cedri</name>
    <dbReference type="NCBI Taxonomy" id="506608"/>
    <lineage>
        <taxon>Eukaryota</taxon>
        <taxon>Metazoa</taxon>
        <taxon>Ecdysozoa</taxon>
        <taxon>Arthropoda</taxon>
        <taxon>Hexapoda</taxon>
        <taxon>Insecta</taxon>
        <taxon>Pterygota</taxon>
        <taxon>Neoptera</taxon>
        <taxon>Paraneoptera</taxon>
        <taxon>Hemiptera</taxon>
        <taxon>Sternorrhyncha</taxon>
        <taxon>Aphidomorpha</taxon>
        <taxon>Aphidoidea</taxon>
        <taxon>Aphididae</taxon>
        <taxon>Lachninae</taxon>
        <taxon>Cinara</taxon>
    </lineage>
</organism>
<dbReference type="InterPro" id="IPR034294">
    <property type="entry name" value="Aquaporin_transptr"/>
</dbReference>
<evidence type="ECO:0000313" key="9">
    <source>
        <dbReference type="Proteomes" id="UP000325440"/>
    </source>
</evidence>
<feature type="compositionally biased region" description="Polar residues" evidence="6">
    <location>
        <begin position="327"/>
        <end position="340"/>
    </location>
</feature>
<dbReference type="PRINTS" id="PR00783">
    <property type="entry name" value="MINTRINSICP"/>
</dbReference>
<name>A0A5E4MBW8_9HEMI</name>
<feature type="transmembrane region" description="Helical" evidence="7">
    <location>
        <begin position="170"/>
        <end position="190"/>
    </location>
</feature>
<dbReference type="AlphaFoldDB" id="A0A5E4MBW8"/>
<keyword evidence="3 7" id="KW-1133">Transmembrane helix</keyword>
<evidence type="ECO:0000256" key="6">
    <source>
        <dbReference type="SAM" id="MobiDB-lite"/>
    </source>
</evidence>
<evidence type="ECO:0000256" key="5">
    <source>
        <dbReference type="RuleBase" id="RU000477"/>
    </source>
</evidence>
<accession>A0A5E4MBW8</accession>
<evidence type="ECO:0000313" key="8">
    <source>
        <dbReference type="EMBL" id="VVC28966.1"/>
    </source>
</evidence>
<evidence type="ECO:0000256" key="4">
    <source>
        <dbReference type="ARBA" id="ARBA00023136"/>
    </source>
</evidence>
<keyword evidence="4 7" id="KW-0472">Membrane</keyword>
<feature type="transmembrane region" description="Helical" evidence="7">
    <location>
        <begin position="202"/>
        <end position="220"/>
    </location>
</feature>
<dbReference type="GO" id="GO:0005886">
    <property type="term" value="C:plasma membrane"/>
    <property type="evidence" value="ECO:0007669"/>
    <property type="project" value="TreeGrafter"/>
</dbReference>
<feature type="region of interest" description="Disordered" evidence="6">
    <location>
        <begin position="372"/>
        <end position="455"/>
    </location>
</feature>
<feature type="transmembrane region" description="Helical" evidence="7">
    <location>
        <begin position="84"/>
        <end position="106"/>
    </location>
</feature>
<feature type="transmembrane region" description="Helical" evidence="7">
    <location>
        <begin position="127"/>
        <end position="150"/>
    </location>
</feature>